<dbReference type="EMBL" id="CAXJIO010000018">
    <property type="protein sequence ID" value="CAL2104704.1"/>
    <property type="molecule type" value="Genomic_DNA"/>
</dbReference>
<keyword evidence="2" id="KW-1185">Reference proteome</keyword>
<reference evidence="1 2" key="1">
    <citation type="submission" date="2024-05" db="EMBL/GenBank/DDBJ databases">
        <authorList>
            <person name="Duchaud E."/>
        </authorList>
    </citation>
    <scope>NUCLEOTIDE SEQUENCE [LARGE SCALE GENOMIC DNA]</scope>
    <source>
        <strain evidence="1">Ena-SAMPLE-TAB-13-05-2024-13:56:06:370-140308</strain>
    </source>
</reference>
<name>A0ABM9PGH0_9FLAO</name>
<comment type="caution">
    <text evidence="1">The sequence shown here is derived from an EMBL/GenBank/DDBJ whole genome shotgun (WGS) entry which is preliminary data.</text>
</comment>
<dbReference type="Proteomes" id="UP001497527">
    <property type="component" value="Unassembled WGS sequence"/>
</dbReference>
<accession>A0ABM9PGH0</accession>
<evidence type="ECO:0000313" key="2">
    <source>
        <dbReference type="Proteomes" id="UP001497527"/>
    </source>
</evidence>
<organism evidence="1 2">
    <name type="scientific">Tenacibaculum polynesiense</name>
    <dbReference type="NCBI Taxonomy" id="3137857"/>
    <lineage>
        <taxon>Bacteria</taxon>
        <taxon>Pseudomonadati</taxon>
        <taxon>Bacteroidota</taxon>
        <taxon>Flavobacteriia</taxon>
        <taxon>Flavobacteriales</taxon>
        <taxon>Flavobacteriaceae</taxon>
        <taxon>Tenacibaculum</taxon>
    </lineage>
</organism>
<sequence length="99" mass="10875">MVGDLVPEAEADVVYKLNGENSVMQVDVQDLVVFGINLKASFQIMKNHIENLGKILNKSQQKNVTGGFGFWPTTKEQCMLCGGEWEAPLCALPMNSVCL</sequence>
<evidence type="ECO:0000313" key="1">
    <source>
        <dbReference type="EMBL" id="CAL2104704.1"/>
    </source>
</evidence>
<gene>
    <name evidence="1" type="ORF">T190423A01A_90129</name>
</gene>
<protein>
    <submittedName>
        <fullName evidence="1">Uncharacterized protein</fullName>
    </submittedName>
</protein>
<proteinExistence type="predicted"/>